<evidence type="ECO:0000313" key="2">
    <source>
        <dbReference type="EMBL" id="TCG11261.1"/>
    </source>
</evidence>
<name>A0A4R0XWB4_9MOLU</name>
<accession>A0A4R0XWB4</accession>
<evidence type="ECO:0000313" key="3">
    <source>
        <dbReference type="Proteomes" id="UP000291072"/>
    </source>
</evidence>
<organism evidence="2 3">
    <name type="scientific">Mycoplasma todarodis</name>
    <dbReference type="NCBI Taxonomy" id="1937191"/>
    <lineage>
        <taxon>Bacteria</taxon>
        <taxon>Bacillati</taxon>
        <taxon>Mycoplasmatota</taxon>
        <taxon>Mollicutes</taxon>
        <taxon>Mycoplasmataceae</taxon>
        <taxon>Mycoplasma</taxon>
    </lineage>
</organism>
<keyword evidence="3" id="KW-1185">Reference proteome</keyword>
<dbReference type="Proteomes" id="UP000291072">
    <property type="component" value="Unassembled WGS sequence"/>
</dbReference>
<dbReference type="AlphaFoldDB" id="A0A4R0XWB4"/>
<feature type="coiled-coil region" evidence="1">
    <location>
        <begin position="202"/>
        <end position="268"/>
    </location>
</feature>
<comment type="caution">
    <text evidence="2">The sequence shown here is derived from an EMBL/GenBank/DDBJ whole genome shotgun (WGS) entry which is preliminary data.</text>
</comment>
<proteinExistence type="predicted"/>
<protein>
    <submittedName>
        <fullName evidence="2">Uncharacterized protein</fullName>
    </submittedName>
</protein>
<dbReference type="EMBL" id="PSZP01000010">
    <property type="protein sequence ID" value="TCG11261.1"/>
    <property type="molecule type" value="Genomic_DNA"/>
</dbReference>
<dbReference type="OrthoDB" id="396255at2"/>
<dbReference type="RefSeq" id="WP_131613389.1">
    <property type="nucleotide sequence ID" value="NZ_PSZP01000010.1"/>
</dbReference>
<reference evidence="2 3" key="1">
    <citation type="submission" date="2018-02" db="EMBL/GenBank/DDBJ databases">
        <title>Mycoplasma marinum and Mycoplasma todarodis sp. nov., moderately halophilic and psychrotolerant mycoplasmas isolated from cephalopods.</title>
        <authorList>
            <person name="Viver T."/>
        </authorList>
    </citation>
    <scope>NUCLEOTIDE SEQUENCE [LARGE SCALE GENOMIC DNA]</scope>
    <source>
        <strain evidence="2 3">5H</strain>
    </source>
</reference>
<evidence type="ECO:0000256" key="1">
    <source>
        <dbReference type="SAM" id="Coils"/>
    </source>
</evidence>
<sequence>MKKRVYIDFEAFNFLGVRNAQPFAFSVATINGKKKKVRAKTFINDFDKEWSSDFMKARLMICIRKITGQSNIKMTDVEFVAFGAQLESSILKGWFGPDITIVDLGKSLHGSLNSLTVGYGETKTYFDDYYGRFLNHLPENKVRRLNLIGDGAFVGMFGSFMLQDPVYRDKFKKVKFTELEIATITQIMKTYSVDDVLRLIYLEENLEEVKEISERHRRINKTIQALNNKKRMYATTVKCLSENPKATVNSLKKEIEQIETQVIDLKEQK</sequence>
<keyword evidence="1" id="KW-0175">Coiled coil</keyword>
<gene>
    <name evidence="2" type="ORF">C4B25_01990</name>
</gene>